<comment type="caution">
    <text evidence="5">The sequence shown here is derived from an EMBL/GenBank/DDBJ whole genome shotgun (WGS) entry which is preliminary data.</text>
</comment>
<feature type="compositionally biased region" description="Basic residues" evidence="3">
    <location>
        <begin position="543"/>
        <end position="558"/>
    </location>
</feature>
<dbReference type="GO" id="GO:0003873">
    <property type="term" value="F:6-phosphofructo-2-kinase activity"/>
    <property type="evidence" value="ECO:0007669"/>
    <property type="project" value="InterPro"/>
</dbReference>
<dbReference type="Pfam" id="PF00300">
    <property type="entry name" value="His_Phos_1"/>
    <property type="match status" value="1"/>
</dbReference>
<evidence type="ECO:0000313" key="6">
    <source>
        <dbReference type="Proteomes" id="UP000789595"/>
    </source>
</evidence>
<dbReference type="InterPro" id="IPR013078">
    <property type="entry name" value="His_Pase_superF_clade-1"/>
</dbReference>
<evidence type="ECO:0000256" key="3">
    <source>
        <dbReference type="SAM" id="MobiDB-lite"/>
    </source>
</evidence>
<dbReference type="EMBL" id="CAKKNE010000003">
    <property type="protein sequence ID" value="CAH0371483.1"/>
    <property type="molecule type" value="Genomic_DNA"/>
</dbReference>
<gene>
    <name evidence="5" type="ORF">PECAL_3P14290</name>
</gene>
<feature type="region of interest" description="Disordered" evidence="3">
    <location>
        <begin position="535"/>
        <end position="567"/>
    </location>
</feature>
<proteinExistence type="predicted"/>
<dbReference type="AlphaFoldDB" id="A0A8J2SEQ4"/>
<dbReference type="GO" id="GO:0005524">
    <property type="term" value="F:ATP binding"/>
    <property type="evidence" value="ECO:0007669"/>
    <property type="project" value="UniProtKB-KW"/>
</dbReference>
<keyword evidence="1" id="KW-0547">Nucleotide-binding</keyword>
<dbReference type="GO" id="GO:0005829">
    <property type="term" value="C:cytosol"/>
    <property type="evidence" value="ECO:0007669"/>
    <property type="project" value="TreeGrafter"/>
</dbReference>
<dbReference type="PIRSF" id="PIRSF000709">
    <property type="entry name" value="6PFK_2-Ptase"/>
    <property type="match status" value="1"/>
</dbReference>
<dbReference type="SUPFAM" id="SSF52540">
    <property type="entry name" value="P-loop containing nucleoside triphosphate hydrolases"/>
    <property type="match status" value="1"/>
</dbReference>
<dbReference type="PANTHER" id="PTHR10606">
    <property type="entry name" value="6-PHOSPHOFRUCTO-2-KINASE/FRUCTOSE-2,6-BISPHOSPHATASE"/>
    <property type="match status" value="1"/>
</dbReference>
<dbReference type="Pfam" id="PF01591">
    <property type="entry name" value="6PF2K"/>
    <property type="match status" value="1"/>
</dbReference>
<dbReference type="Proteomes" id="UP000789595">
    <property type="component" value="Unassembled WGS sequence"/>
</dbReference>
<sequence>MAAQPAKTVTVAALAGAAFAVAYKTTSKYLSNDEDETPKSLDDSTKLDESTASSFYGITPSSLATRHEARSMDREKSERSLRLMVESKALAQASTTDYAGGTLGSRVKLVVAMVGLPARGKSYLVKMLVRYLSWVGFPTKIFNVGELRRKQGQAGAKAEYFADTPEAMAVREGLALQCQEEMYDWLRAQKGACVAIFDATNTTRHRRHLLTERCKAESDESGNDVSIVFVESICDDPKVLSRNYEMKLQNADYRGTDPKKAMADFMERVKQYEARYEPVDDAEECAYIKLVNVGDKVITRRCGGYLTSQLGFYLGNVHIQPRRIWLALHGESQLQVESRRVGAATGHLTPRGRCFARRLASFVKDAHASFREEHVDTDPEIVVLTGNAPIHSQTIKPLLADPLAFEAAPRVSTSSLLNELCGGDFDGLSVKEIQDRYPAVWHRRMADKLRFRYPGAGGESYLDVINRLRPILIELERQRKSVLLVTHLAVQRCLYSYFTGTDAEAIPYLPLPAGAVLELTPTPHGTQVRTHILLPDDEEAPTRRLRRSARLTGRRPHRSPSTASRRP</sequence>
<organism evidence="5 6">
    <name type="scientific">Pelagomonas calceolata</name>
    <dbReference type="NCBI Taxonomy" id="35677"/>
    <lineage>
        <taxon>Eukaryota</taxon>
        <taxon>Sar</taxon>
        <taxon>Stramenopiles</taxon>
        <taxon>Ochrophyta</taxon>
        <taxon>Pelagophyceae</taxon>
        <taxon>Pelagomonadales</taxon>
        <taxon>Pelagomonadaceae</taxon>
        <taxon>Pelagomonas</taxon>
    </lineage>
</organism>
<dbReference type="GO" id="GO:0006003">
    <property type="term" value="P:fructose 2,6-bisphosphate metabolic process"/>
    <property type="evidence" value="ECO:0007669"/>
    <property type="project" value="InterPro"/>
</dbReference>
<dbReference type="CDD" id="cd07067">
    <property type="entry name" value="HP_PGM_like"/>
    <property type="match status" value="1"/>
</dbReference>
<reference evidence="5" key="1">
    <citation type="submission" date="2021-11" db="EMBL/GenBank/DDBJ databases">
        <authorList>
            <consortium name="Genoscope - CEA"/>
            <person name="William W."/>
        </authorList>
    </citation>
    <scope>NUCLEOTIDE SEQUENCE</scope>
</reference>
<keyword evidence="6" id="KW-1185">Reference proteome</keyword>
<dbReference type="SUPFAM" id="SSF53254">
    <property type="entry name" value="Phosphoglycerate mutase-like"/>
    <property type="match status" value="1"/>
</dbReference>
<dbReference type="InterPro" id="IPR029033">
    <property type="entry name" value="His_PPase_superfam"/>
</dbReference>
<dbReference type="InterPro" id="IPR027417">
    <property type="entry name" value="P-loop_NTPase"/>
</dbReference>
<dbReference type="InterPro" id="IPR013079">
    <property type="entry name" value="6Phosfructo_kin"/>
</dbReference>
<evidence type="ECO:0000256" key="2">
    <source>
        <dbReference type="ARBA" id="ARBA00022840"/>
    </source>
</evidence>
<keyword evidence="2" id="KW-0067">ATP-binding</keyword>
<accession>A0A8J2SEQ4</accession>
<dbReference type="Gene3D" id="3.40.50.1240">
    <property type="entry name" value="Phosphoglycerate mutase-like"/>
    <property type="match status" value="1"/>
</dbReference>
<dbReference type="InterPro" id="IPR003094">
    <property type="entry name" value="6Pfruct_kin"/>
</dbReference>
<dbReference type="OrthoDB" id="267323at2759"/>
<protein>
    <recommendedName>
        <fullName evidence="4">6-phosphofructo-2-kinase domain-containing protein</fullName>
    </recommendedName>
</protein>
<dbReference type="GO" id="GO:0006000">
    <property type="term" value="P:fructose metabolic process"/>
    <property type="evidence" value="ECO:0007669"/>
    <property type="project" value="InterPro"/>
</dbReference>
<feature type="domain" description="6-phosphofructo-2-kinase" evidence="4">
    <location>
        <begin position="105"/>
        <end position="321"/>
    </location>
</feature>
<evidence type="ECO:0000259" key="4">
    <source>
        <dbReference type="Pfam" id="PF01591"/>
    </source>
</evidence>
<evidence type="ECO:0000313" key="5">
    <source>
        <dbReference type="EMBL" id="CAH0371483.1"/>
    </source>
</evidence>
<dbReference type="PRINTS" id="PR00991">
    <property type="entry name" value="6PFRUCTKNASE"/>
</dbReference>
<dbReference type="Gene3D" id="3.40.50.300">
    <property type="entry name" value="P-loop containing nucleotide triphosphate hydrolases"/>
    <property type="match status" value="1"/>
</dbReference>
<evidence type="ECO:0000256" key="1">
    <source>
        <dbReference type="ARBA" id="ARBA00022741"/>
    </source>
</evidence>
<name>A0A8J2SEQ4_9STRA</name>
<dbReference type="FunFam" id="3.40.50.300:FF:000644">
    <property type="entry name" value="GpmB, Fructose-2,6-bisphosphatase"/>
    <property type="match status" value="1"/>
</dbReference>
<dbReference type="PANTHER" id="PTHR10606:SF32">
    <property type="entry name" value="6-PHOSPHOFRUCTO-2-KINASE 1"/>
    <property type="match status" value="1"/>
</dbReference>